<dbReference type="EMBL" id="BMPF01000001">
    <property type="protein sequence ID" value="GGL23009.1"/>
    <property type="molecule type" value="Genomic_DNA"/>
</dbReference>
<keyword evidence="1" id="KW-0812">Transmembrane</keyword>
<sequence>MRRPTLAHVARIVRTEARRRLRVLSESGLRVLLLVFGFGLIALLQVAVGIGIYLFAGGVTASVLPLARVGAGGAWVLVVGITAFGVLSQRSSYDAMDGLLTTVPSREVTLAMLCTEAGGALLPFAPLLVVAPLAFGLATGSALAGAAAFLALACLVVSAALVGFTLGFGVKNLAVRSALVARYRTLIAALAVVAYFLLLTTEAGGDLAGTVARAVAATPIAWLADLALLPVVPASASAALGALCLVAVLVAGAVLAAFPLTAALWYADRATPAERDAVATETSLAPGPFARLDAGPAGWVAYKSVVRARRAPVKLLYVAYPLFALGGPVGEAFATGLVPTVLVGYVAVYVAWAAGAGLALNPLGDEGALLPVSATSGVSGRAFARGHLLATAAIGAPVAFVGTAVVGVLSPLSPVRVAVLAVVAAGLCVGAGGLAAGVGSALPRYEAVRVTRSRRATVPSLLAFAVYSLLLLVAALPVMVAGFPGVSSFVGGLLGVSGVSLLLPGAALSLGAVGVLGVLGYRHAAACFDGYAV</sequence>
<evidence type="ECO:0000313" key="3">
    <source>
        <dbReference type="Proteomes" id="UP000628840"/>
    </source>
</evidence>
<dbReference type="OrthoDB" id="293659at2157"/>
<organism evidence="2 3">
    <name type="scientific">Halarchaeum grantii</name>
    <dbReference type="NCBI Taxonomy" id="1193105"/>
    <lineage>
        <taxon>Archaea</taxon>
        <taxon>Methanobacteriati</taxon>
        <taxon>Methanobacteriota</taxon>
        <taxon>Stenosarchaea group</taxon>
        <taxon>Halobacteria</taxon>
        <taxon>Halobacteriales</taxon>
        <taxon>Halobacteriaceae</taxon>
    </lineage>
</organism>
<keyword evidence="1" id="KW-0472">Membrane</keyword>
<feature type="transmembrane region" description="Helical" evidence="1">
    <location>
        <begin position="181"/>
        <end position="198"/>
    </location>
</feature>
<accession>A0A830ETE6</accession>
<feature type="transmembrane region" description="Helical" evidence="1">
    <location>
        <begin position="66"/>
        <end position="87"/>
    </location>
</feature>
<proteinExistence type="predicted"/>
<keyword evidence="3" id="KW-1185">Reference proteome</keyword>
<feature type="transmembrane region" description="Helical" evidence="1">
    <location>
        <begin position="108"/>
        <end position="135"/>
    </location>
</feature>
<comment type="caution">
    <text evidence="2">The sequence shown here is derived from an EMBL/GenBank/DDBJ whole genome shotgun (WGS) entry which is preliminary data.</text>
</comment>
<evidence type="ECO:0008006" key="4">
    <source>
        <dbReference type="Google" id="ProtNLM"/>
    </source>
</evidence>
<feature type="transmembrane region" description="Helical" evidence="1">
    <location>
        <begin position="388"/>
        <end position="409"/>
    </location>
</feature>
<feature type="transmembrane region" description="Helical" evidence="1">
    <location>
        <begin position="147"/>
        <end position="169"/>
    </location>
</feature>
<dbReference type="Proteomes" id="UP000628840">
    <property type="component" value="Unassembled WGS sequence"/>
</dbReference>
<feature type="transmembrane region" description="Helical" evidence="1">
    <location>
        <begin position="340"/>
        <end position="360"/>
    </location>
</feature>
<evidence type="ECO:0000313" key="2">
    <source>
        <dbReference type="EMBL" id="GGL23009.1"/>
    </source>
</evidence>
<protein>
    <recommendedName>
        <fullName evidence="4">ABC-2 type transport system permease protein</fullName>
    </recommendedName>
</protein>
<feature type="transmembrane region" description="Helical" evidence="1">
    <location>
        <begin position="238"/>
        <end position="266"/>
    </location>
</feature>
<gene>
    <name evidence="2" type="ORF">GCM10009037_03080</name>
</gene>
<evidence type="ECO:0000256" key="1">
    <source>
        <dbReference type="SAM" id="Phobius"/>
    </source>
</evidence>
<feature type="transmembrane region" description="Helical" evidence="1">
    <location>
        <begin position="415"/>
        <end position="440"/>
    </location>
</feature>
<feature type="transmembrane region" description="Helical" evidence="1">
    <location>
        <begin position="461"/>
        <end position="483"/>
    </location>
</feature>
<reference evidence="2 3" key="1">
    <citation type="journal article" date="2019" name="Int. J. Syst. Evol. Microbiol.">
        <title>The Global Catalogue of Microorganisms (GCM) 10K type strain sequencing project: providing services to taxonomists for standard genome sequencing and annotation.</title>
        <authorList>
            <consortium name="The Broad Institute Genomics Platform"/>
            <consortium name="The Broad Institute Genome Sequencing Center for Infectious Disease"/>
            <person name="Wu L."/>
            <person name="Ma J."/>
        </authorList>
    </citation>
    <scope>NUCLEOTIDE SEQUENCE [LARGE SCALE GENOMIC DNA]</scope>
    <source>
        <strain evidence="2 3">JCM 19585</strain>
    </source>
</reference>
<dbReference type="RefSeq" id="WP_188877389.1">
    <property type="nucleotide sequence ID" value="NZ_BMPF01000001.1"/>
</dbReference>
<keyword evidence="1" id="KW-1133">Transmembrane helix</keyword>
<feature type="transmembrane region" description="Helical" evidence="1">
    <location>
        <begin position="28"/>
        <end position="54"/>
    </location>
</feature>
<name>A0A830ETE6_9EURY</name>
<dbReference type="AlphaFoldDB" id="A0A830ETE6"/>
<feature type="transmembrane region" description="Helical" evidence="1">
    <location>
        <begin position="489"/>
        <end position="519"/>
    </location>
</feature>
<feature type="transmembrane region" description="Helical" evidence="1">
    <location>
        <begin position="315"/>
        <end position="334"/>
    </location>
</feature>